<dbReference type="InterPro" id="IPR052159">
    <property type="entry name" value="Competence_DNA_uptake"/>
</dbReference>
<name>A0A498D9M9_9BACI</name>
<dbReference type="InterPro" id="IPR001279">
    <property type="entry name" value="Metallo-B-lactamas"/>
</dbReference>
<organism evidence="8 9">
    <name type="scientific">Oceanobacillus piezotolerans</name>
    <dbReference type="NCBI Taxonomy" id="2448030"/>
    <lineage>
        <taxon>Bacteria</taxon>
        <taxon>Bacillati</taxon>
        <taxon>Bacillota</taxon>
        <taxon>Bacilli</taxon>
        <taxon>Bacillales</taxon>
        <taxon>Bacillaceae</taxon>
        <taxon>Oceanobacillus</taxon>
    </lineage>
</organism>
<dbReference type="GO" id="GO:0030420">
    <property type="term" value="P:establishment of competence for transformation"/>
    <property type="evidence" value="ECO:0007669"/>
    <property type="project" value="InterPro"/>
</dbReference>
<dbReference type="GO" id="GO:0005886">
    <property type="term" value="C:plasma membrane"/>
    <property type="evidence" value="ECO:0007669"/>
    <property type="project" value="UniProtKB-SubCell"/>
</dbReference>
<dbReference type="NCBIfam" id="TIGR00361">
    <property type="entry name" value="ComEC_Rec2"/>
    <property type="match status" value="1"/>
</dbReference>
<feature type="transmembrane region" description="Helical" evidence="6">
    <location>
        <begin position="357"/>
        <end position="378"/>
    </location>
</feature>
<feature type="transmembrane region" description="Helical" evidence="6">
    <location>
        <begin position="384"/>
        <end position="408"/>
    </location>
</feature>
<dbReference type="OrthoDB" id="9761531at2"/>
<keyword evidence="5 6" id="KW-0472">Membrane</keyword>
<dbReference type="InterPro" id="IPR004797">
    <property type="entry name" value="Competence_ComEC/Rec2"/>
</dbReference>
<feature type="transmembrane region" description="Helical" evidence="6">
    <location>
        <begin position="478"/>
        <end position="498"/>
    </location>
</feature>
<evidence type="ECO:0000259" key="7">
    <source>
        <dbReference type="SMART" id="SM00849"/>
    </source>
</evidence>
<dbReference type="InterPro" id="IPR004477">
    <property type="entry name" value="ComEC_N"/>
</dbReference>
<keyword evidence="2" id="KW-1003">Cell membrane</keyword>
<dbReference type="InterPro" id="IPR036866">
    <property type="entry name" value="RibonucZ/Hydroxyglut_hydro"/>
</dbReference>
<keyword evidence="3 6" id="KW-0812">Transmembrane</keyword>
<evidence type="ECO:0000256" key="5">
    <source>
        <dbReference type="ARBA" id="ARBA00023136"/>
    </source>
</evidence>
<evidence type="ECO:0000313" key="8">
    <source>
        <dbReference type="EMBL" id="RLL48023.1"/>
    </source>
</evidence>
<sequence>MKGYWYIAAFSIIAAVLSVYFKQYLFSIAFIIWLFSLLYLKRLRKRILFVSLALHFIFALSPPLNPAISNELSTPEESVIYGKVVTPPTITEQKLEFTVEIYNSKERYQILYFPKTELSSDSVDAKYGSKCKIIGELERPKESRNPGQFDYRDFLLKKGITHQLILTDLNNIECHGTSFMNRFYKLRLDMIEVVENKLSPYTASWLNSLVLGEDSKLDEDTVELFQRWGLSHIIAISGTHIALFLAFLYFLLVKLNILTKEKAGWLIIFLLPVYAILAGGEPSVWRASIMVVLVISIQKANHVVSPMDIISIVFILFMFVEPSNVFHVGFQLSFIVTASIILSKKWVAQTDNSIMQALKICFIAQMIIIPLQFSYFSYFQPLSIILNLIIIPYFSLLVIPFMYVLLPITILLSDVFLSQLDRLFINLNEIVISFINWVDSVANYPWVSGSFTLEWSIIYYVILLVLMANLEQARLKKAFLAGCMLTALLIIFLLRPYFSPAGTVTMLDIGQGDAFVIELPFRKGVIMVDAGSRMSFENGEASSSVYKQVIKPYLQERGIRKIDALFLTHEDTDHVGSVPYIIEDVKVDSVFISPYYKMTSEELLSFKKNKVIVRKVGKGSKIHIGEQTISVLAPAKKYGSSNSNSLVLYTEIGGLNWLFTGDVEGESELAIAEQYPNLEVEVLKVSHHGSKTSTNPELIGEIAPEVALISVGENNMYGHPSPQVIETLNNARIPIFRTDIHGAVQYKFKGKAGTFYSHLP</sequence>
<dbReference type="InterPro" id="IPR025405">
    <property type="entry name" value="DUF4131"/>
</dbReference>
<comment type="subcellular location">
    <subcellularLocation>
        <location evidence="1">Cell membrane</location>
        <topology evidence="1">Multi-pass membrane protein</topology>
    </subcellularLocation>
</comment>
<dbReference type="SMART" id="SM00849">
    <property type="entry name" value="Lactamase_B"/>
    <property type="match status" value="1"/>
</dbReference>
<feature type="transmembrane region" description="Helical" evidence="6">
    <location>
        <begin position="230"/>
        <end position="252"/>
    </location>
</feature>
<evidence type="ECO:0000313" key="9">
    <source>
        <dbReference type="Proteomes" id="UP000270219"/>
    </source>
</evidence>
<feature type="transmembrane region" description="Helical" evidence="6">
    <location>
        <begin position="6"/>
        <end position="35"/>
    </location>
</feature>
<evidence type="ECO:0000256" key="4">
    <source>
        <dbReference type="ARBA" id="ARBA00022989"/>
    </source>
</evidence>
<feature type="domain" description="Metallo-beta-lactamase" evidence="7">
    <location>
        <begin position="511"/>
        <end position="713"/>
    </location>
</feature>
<dbReference type="NCBIfam" id="TIGR00360">
    <property type="entry name" value="ComEC_N-term"/>
    <property type="match status" value="1"/>
</dbReference>
<comment type="caution">
    <text evidence="8">The sequence shown here is derived from an EMBL/GenBank/DDBJ whole genome shotgun (WGS) entry which is preliminary data.</text>
</comment>
<dbReference type="SUPFAM" id="SSF56281">
    <property type="entry name" value="Metallo-hydrolase/oxidoreductase"/>
    <property type="match status" value="1"/>
</dbReference>
<dbReference type="Proteomes" id="UP000270219">
    <property type="component" value="Unassembled WGS sequence"/>
</dbReference>
<protein>
    <submittedName>
        <fullName evidence="8">DNA internalization-related competence protein ComEC/Rec2</fullName>
    </submittedName>
</protein>
<evidence type="ECO:0000256" key="2">
    <source>
        <dbReference type="ARBA" id="ARBA00022475"/>
    </source>
</evidence>
<dbReference type="RefSeq" id="WP_121520800.1">
    <property type="nucleotide sequence ID" value="NZ_RCHR01000001.1"/>
</dbReference>
<keyword evidence="4 6" id="KW-1133">Transmembrane helix</keyword>
<dbReference type="PANTHER" id="PTHR30619:SF1">
    <property type="entry name" value="RECOMBINATION PROTEIN 2"/>
    <property type="match status" value="1"/>
</dbReference>
<keyword evidence="9" id="KW-1185">Reference proteome</keyword>
<dbReference type="CDD" id="cd07731">
    <property type="entry name" value="ComA-like_MBL-fold"/>
    <property type="match status" value="1"/>
</dbReference>
<dbReference type="PANTHER" id="PTHR30619">
    <property type="entry name" value="DNA INTERNALIZATION/COMPETENCE PROTEIN COMEC/REC2"/>
    <property type="match status" value="1"/>
</dbReference>
<proteinExistence type="predicted"/>
<gene>
    <name evidence="8" type="ORF">D8M04_01725</name>
</gene>
<reference evidence="8 9" key="1">
    <citation type="submission" date="2018-10" db="EMBL/GenBank/DDBJ databases">
        <title>Oceanobacillus sp. YLB-02 draft genome.</title>
        <authorList>
            <person name="Yu L."/>
        </authorList>
    </citation>
    <scope>NUCLEOTIDE SEQUENCE [LARGE SCALE GENOMIC DNA]</scope>
    <source>
        <strain evidence="8 9">YLB-02</strain>
    </source>
</reference>
<dbReference type="InterPro" id="IPR035681">
    <property type="entry name" value="ComA-like_MBL"/>
</dbReference>
<evidence type="ECO:0000256" key="1">
    <source>
        <dbReference type="ARBA" id="ARBA00004651"/>
    </source>
</evidence>
<dbReference type="EMBL" id="RCHR01000001">
    <property type="protein sequence ID" value="RLL48023.1"/>
    <property type="molecule type" value="Genomic_DNA"/>
</dbReference>
<feature type="transmembrane region" description="Helical" evidence="6">
    <location>
        <begin position="309"/>
        <end position="336"/>
    </location>
</feature>
<dbReference type="Pfam" id="PF00753">
    <property type="entry name" value="Lactamase_B"/>
    <property type="match status" value="1"/>
</dbReference>
<feature type="transmembrane region" description="Helical" evidence="6">
    <location>
        <begin position="264"/>
        <end position="297"/>
    </location>
</feature>
<dbReference type="AlphaFoldDB" id="A0A498D9M9"/>
<dbReference type="Pfam" id="PF03772">
    <property type="entry name" value="Competence"/>
    <property type="match status" value="1"/>
</dbReference>
<evidence type="ECO:0000256" key="3">
    <source>
        <dbReference type="ARBA" id="ARBA00022692"/>
    </source>
</evidence>
<dbReference type="Pfam" id="PF13567">
    <property type="entry name" value="DUF4131"/>
    <property type="match status" value="1"/>
</dbReference>
<evidence type="ECO:0000256" key="6">
    <source>
        <dbReference type="SAM" id="Phobius"/>
    </source>
</evidence>
<accession>A0A498D9M9</accession>
<feature type="transmembrane region" description="Helical" evidence="6">
    <location>
        <begin position="444"/>
        <end position="466"/>
    </location>
</feature>
<dbReference type="Gene3D" id="3.60.15.10">
    <property type="entry name" value="Ribonuclease Z/Hydroxyacylglutathione hydrolase-like"/>
    <property type="match status" value="1"/>
</dbReference>